<dbReference type="AlphaFoldDB" id="A0A426WXR2"/>
<proteinExistence type="predicted"/>
<protein>
    <submittedName>
        <fullName evidence="2">Uncharacterized protein</fullName>
    </submittedName>
</protein>
<feature type="non-terminal residue" evidence="2">
    <location>
        <position position="113"/>
    </location>
</feature>
<sequence length="113" mass="12079">MTSSDSSTSVRVVSPSGSGGDKLEDPEVGSSGASSEPPSPVDARVQRDLEVMMSDHDLDTAMTEGSLAVIRERYSIPTEYGLHVPEPRQRPYSLDVPGMCISVDALEVGLRFP</sequence>
<organism evidence="2 3">
    <name type="scientific">Ensete ventricosum</name>
    <name type="common">Abyssinian banana</name>
    <name type="synonym">Musa ensete</name>
    <dbReference type="NCBI Taxonomy" id="4639"/>
    <lineage>
        <taxon>Eukaryota</taxon>
        <taxon>Viridiplantae</taxon>
        <taxon>Streptophyta</taxon>
        <taxon>Embryophyta</taxon>
        <taxon>Tracheophyta</taxon>
        <taxon>Spermatophyta</taxon>
        <taxon>Magnoliopsida</taxon>
        <taxon>Liliopsida</taxon>
        <taxon>Zingiberales</taxon>
        <taxon>Musaceae</taxon>
        <taxon>Ensete</taxon>
    </lineage>
</organism>
<evidence type="ECO:0000313" key="2">
    <source>
        <dbReference type="EMBL" id="RRT32085.1"/>
    </source>
</evidence>
<feature type="region of interest" description="Disordered" evidence="1">
    <location>
        <begin position="1"/>
        <end position="47"/>
    </location>
</feature>
<accession>A0A426WXR2</accession>
<feature type="compositionally biased region" description="Low complexity" evidence="1">
    <location>
        <begin position="1"/>
        <end position="16"/>
    </location>
</feature>
<evidence type="ECO:0000313" key="3">
    <source>
        <dbReference type="Proteomes" id="UP000287651"/>
    </source>
</evidence>
<dbReference type="Proteomes" id="UP000287651">
    <property type="component" value="Unassembled WGS sequence"/>
</dbReference>
<comment type="caution">
    <text evidence="2">The sequence shown here is derived from an EMBL/GenBank/DDBJ whole genome shotgun (WGS) entry which is preliminary data.</text>
</comment>
<gene>
    <name evidence="2" type="ORF">B296_00043733</name>
</gene>
<name>A0A426WXR2_ENSVE</name>
<evidence type="ECO:0000256" key="1">
    <source>
        <dbReference type="SAM" id="MobiDB-lite"/>
    </source>
</evidence>
<dbReference type="EMBL" id="AMZH03033993">
    <property type="protein sequence ID" value="RRT32085.1"/>
    <property type="molecule type" value="Genomic_DNA"/>
</dbReference>
<reference evidence="2 3" key="1">
    <citation type="journal article" date="2014" name="Agronomy (Basel)">
        <title>A Draft Genome Sequence for Ensete ventricosum, the Drought-Tolerant Tree Against Hunger.</title>
        <authorList>
            <person name="Harrison J."/>
            <person name="Moore K.A."/>
            <person name="Paszkiewicz K."/>
            <person name="Jones T."/>
            <person name="Grant M."/>
            <person name="Ambacheew D."/>
            <person name="Muzemil S."/>
            <person name="Studholme D.J."/>
        </authorList>
    </citation>
    <scope>NUCLEOTIDE SEQUENCE [LARGE SCALE GENOMIC DNA]</scope>
</reference>